<dbReference type="AlphaFoldDB" id="A0A917TX12"/>
<comment type="caution">
    <text evidence="2">The sequence shown here is derived from an EMBL/GenBank/DDBJ whole genome shotgun (WGS) entry which is preliminary data.</text>
</comment>
<organism evidence="2 3">
    <name type="scientific">Micromonospora sonchi</name>
    <dbReference type="NCBI Taxonomy" id="1763543"/>
    <lineage>
        <taxon>Bacteria</taxon>
        <taxon>Bacillati</taxon>
        <taxon>Actinomycetota</taxon>
        <taxon>Actinomycetes</taxon>
        <taxon>Micromonosporales</taxon>
        <taxon>Micromonosporaceae</taxon>
        <taxon>Micromonospora</taxon>
    </lineage>
</organism>
<dbReference type="EMBL" id="BMNB01000011">
    <property type="protein sequence ID" value="GGM42283.1"/>
    <property type="molecule type" value="Genomic_DNA"/>
</dbReference>
<protein>
    <submittedName>
        <fullName evidence="2">N-acetyltransferase</fullName>
    </submittedName>
</protein>
<dbReference type="Proteomes" id="UP000608890">
    <property type="component" value="Unassembled WGS sequence"/>
</dbReference>
<dbReference type="InterPro" id="IPR016181">
    <property type="entry name" value="Acyl_CoA_acyltransferase"/>
</dbReference>
<dbReference type="InterPro" id="IPR000182">
    <property type="entry name" value="GNAT_dom"/>
</dbReference>
<dbReference type="PROSITE" id="PS51186">
    <property type="entry name" value="GNAT"/>
    <property type="match status" value="1"/>
</dbReference>
<reference evidence="2" key="2">
    <citation type="submission" date="2020-09" db="EMBL/GenBank/DDBJ databases">
        <authorList>
            <person name="Sun Q."/>
            <person name="Zhou Y."/>
        </authorList>
    </citation>
    <scope>NUCLEOTIDE SEQUENCE</scope>
    <source>
        <strain evidence="2">CGMCC 4.7312</strain>
    </source>
</reference>
<dbReference type="SUPFAM" id="SSF55729">
    <property type="entry name" value="Acyl-CoA N-acyltransferases (Nat)"/>
    <property type="match status" value="1"/>
</dbReference>
<gene>
    <name evidence="2" type="ORF">GCM10011608_28700</name>
</gene>
<evidence type="ECO:0000313" key="2">
    <source>
        <dbReference type="EMBL" id="GGM42283.1"/>
    </source>
</evidence>
<accession>A0A917TX12</accession>
<dbReference type="PANTHER" id="PTHR43328:SF1">
    <property type="entry name" value="N-ACETYLTRANSFERASE DOMAIN-CONTAINING PROTEIN"/>
    <property type="match status" value="1"/>
</dbReference>
<evidence type="ECO:0000313" key="3">
    <source>
        <dbReference type="Proteomes" id="UP000608890"/>
    </source>
</evidence>
<proteinExistence type="predicted"/>
<feature type="domain" description="N-acetyltransferase" evidence="1">
    <location>
        <begin position="23"/>
        <end position="177"/>
    </location>
</feature>
<name>A0A917TX12_9ACTN</name>
<dbReference type="GO" id="GO:0016747">
    <property type="term" value="F:acyltransferase activity, transferring groups other than amino-acyl groups"/>
    <property type="evidence" value="ECO:0007669"/>
    <property type="project" value="InterPro"/>
</dbReference>
<dbReference type="PANTHER" id="PTHR43328">
    <property type="entry name" value="ACETYLTRANSFERASE-RELATED"/>
    <property type="match status" value="1"/>
</dbReference>
<dbReference type="Gene3D" id="3.40.630.30">
    <property type="match status" value="1"/>
</dbReference>
<sequence length="177" mass="19635">MHHQPPGPEHYPDTYRRAVTDDLRLRPVGEDDLLEFFAHQLDPAANRMAAFGAPDPTDRRAFAAHWARILTDPGIVARTVTVDGEVVGHVLAFPAAGRTEVSYWIDRPRWGRGYASRSLAALLREVTRRPLFARAAVDNAASLAVLRKCGFVVRGTDRAYAPGRGHEVDEYLLELPG</sequence>
<dbReference type="Pfam" id="PF13302">
    <property type="entry name" value="Acetyltransf_3"/>
    <property type="match status" value="1"/>
</dbReference>
<evidence type="ECO:0000259" key="1">
    <source>
        <dbReference type="PROSITE" id="PS51186"/>
    </source>
</evidence>
<reference evidence="2" key="1">
    <citation type="journal article" date="2014" name="Int. J. Syst. Evol. Microbiol.">
        <title>Complete genome sequence of Corynebacterium casei LMG S-19264T (=DSM 44701T), isolated from a smear-ripened cheese.</title>
        <authorList>
            <consortium name="US DOE Joint Genome Institute (JGI-PGF)"/>
            <person name="Walter F."/>
            <person name="Albersmeier A."/>
            <person name="Kalinowski J."/>
            <person name="Ruckert C."/>
        </authorList>
    </citation>
    <scope>NUCLEOTIDE SEQUENCE</scope>
    <source>
        <strain evidence="2">CGMCC 4.7312</strain>
    </source>
</reference>
<keyword evidence="3" id="KW-1185">Reference proteome</keyword>